<gene>
    <name evidence="1" type="ORF">A2713_01410</name>
</gene>
<proteinExistence type="predicted"/>
<organism evidence="1 2">
    <name type="scientific">candidate division WWE3 bacterium RIFCSPHIGHO2_01_FULL_35_17</name>
    <dbReference type="NCBI Taxonomy" id="1802614"/>
    <lineage>
        <taxon>Bacteria</taxon>
        <taxon>Katanobacteria</taxon>
    </lineage>
</organism>
<dbReference type="EMBL" id="MEUX01000029">
    <property type="protein sequence ID" value="OGC46852.1"/>
    <property type="molecule type" value="Genomic_DNA"/>
</dbReference>
<evidence type="ECO:0000313" key="1">
    <source>
        <dbReference type="EMBL" id="OGC46852.1"/>
    </source>
</evidence>
<accession>A0A1F4UPN1</accession>
<name>A0A1F4UPN1_UNCKA</name>
<evidence type="ECO:0000313" key="2">
    <source>
        <dbReference type="Proteomes" id="UP000176444"/>
    </source>
</evidence>
<protein>
    <submittedName>
        <fullName evidence="1">Uncharacterized protein</fullName>
    </submittedName>
</protein>
<reference evidence="1 2" key="1">
    <citation type="journal article" date="2016" name="Nat. Commun.">
        <title>Thousands of microbial genomes shed light on interconnected biogeochemical processes in an aquifer system.</title>
        <authorList>
            <person name="Anantharaman K."/>
            <person name="Brown C.T."/>
            <person name="Hug L.A."/>
            <person name="Sharon I."/>
            <person name="Castelle C.J."/>
            <person name="Probst A.J."/>
            <person name="Thomas B.C."/>
            <person name="Singh A."/>
            <person name="Wilkins M.J."/>
            <person name="Karaoz U."/>
            <person name="Brodie E.L."/>
            <person name="Williams K.H."/>
            <person name="Hubbard S.S."/>
            <person name="Banfield J.F."/>
        </authorList>
    </citation>
    <scope>NUCLEOTIDE SEQUENCE [LARGE SCALE GENOMIC DNA]</scope>
</reference>
<dbReference type="AlphaFoldDB" id="A0A1F4UPN1"/>
<dbReference type="Proteomes" id="UP000176444">
    <property type="component" value="Unassembled WGS sequence"/>
</dbReference>
<sequence length="728" mass="83459">MPEEPQPKPDLTASLELQDRLQRINDRRTEDLVYVDEYDLREISSRAYQVGESDRAKVRPVLKKIMNVSVPWARGAKFIRETLYDLAYSPQEISVLSEEAQKAAQREQEISAEVSNGVSPWLARVHHNEHGIRNPYVVGFFQDETGQIKPVYGQRYFRSQRQIENTIFAGRTEVKEVNLLDTQFYPTPNAEILRGENWDLLPDDLRARFNKGELLVTGRDDTYRLNDSDVDALAKSDDPKAIVNHVESKTRQAAAGPKKYFLLYYSDYRSDETGRTGVVMIGENGGIKPLTVLVDDKQFVVEVKGCGMKSGGFGKMHFRTGRDIITGGAEKEQAENEFYRLQDDKRDDAPKAVGSILFSNNGYEQGYIIRLTPSTIRAAYSDNECYPQIESPDMVERILPMYSQLLVDHIYSSTPKVLDRSSHTENLLIWGNGEFSFTDFSDHVAFADKYFPHEKNHGGYMTPKQMLKYYVEMVREVPGYVADRDRVSFYDTLNRAFQDKGVALGVEITDDPEQVIQKIWERAMAYQVFNARRQNGYVAEGILKEAQDLVIDSFAIKDISFDTPESFRERFNKGKTDIQTAIDLIKARSADDADKKVVDEWMGLLQEGNLYDALSRLNDVFNAYRNIKDLSEDEQSSIYKAISYFSSFDYALVNPYQKYFEHELDVIKSAQQNVPEQERASLQSAEQELNQRIQSFKVLINGDLGVVMNTLKDPQKTRELISFRFYGK</sequence>
<comment type="caution">
    <text evidence="1">The sequence shown here is derived from an EMBL/GenBank/DDBJ whole genome shotgun (WGS) entry which is preliminary data.</text>
</comment>